<feature type="domain" description="N-acetyltransferase" evidence="4">
    <location>
        <begin position="23"/>
        <end position="181"/>
    </location>
</feature>
<dbReference type="PANTHER" id="PTHR43877:SF2">
    <property type="entry name" value="AMINOALKYLPHOSPHONATE N-ACETYLTRANSFERASE-RELATED"/>
    <property type="match status" value="1"/>
</dbReference>
<organism evidence="5 6">
    <name type="scientific">Natronomonas moolapensis (strain DSM 18674 / CECT 7526 / JCM 14361 / 8.8.11)</name>
    <dbReference type="NCBI Taxonomy" id="268739"/>
    <lineage>
        <taxon>Archaea</taxon>
        <taxon>Methanobacteriati</taxon>
        <taxon>Methanobacteriota</taxon>
        <taxon>Stenosarchaea group</taxon>
        <taxon>Halobacteria</taxon>
        <taxon>Halobacteriales</taxon>
        <taxon>Natronomonadaceae</taxon>
        <taxon>Natronomonas</taxon>
    </lineage>
</organism>
<accession>M1Y287</accession>
<dbReference type="Pfam" id="PF00583">
    <property type="entry name" value="Acetyltransf_1"/>
    <property type="match status" value="1"/>
</dbReference>
<proteinExistence type="predicted"/>
<dbReference type="Proteomes" id="UP000011867">
    <property type="component" value="Chromosome"/>
</dbReference>
<dbReference type="InterPro" id="IPR016181">
    <property type="entry name" value="Acyl_CoA_acyltransferase"/>
</dbReference>
<dbReference type="eggNOG" id="arCOG00826">
    <property type="taxonomic scope" value="Archaea"/>
</dbReference>
<dbReference type="EMBL" id="HF582854">
    <property type="protein sequence ID" value="CCQ36595.1"/>
    <property type="molecule type" value="Genomic_DNA"/>
</dbReference>
<evidence type="ECO:0000256" key="3">
    <source>
        <dbReference type="SAM" id="MobiDB-lite"/>
    </source>
</evidence>
<dbReference type="PROSITE" id="PS51186">
    <property type="entry name" value="GNAT"/>
    <property type="match status" value="1"/>
</dbReference>
<dbReference type="CDD" id="cd04301">
    <property type="entry name" value="NAT_SF"/>
    <property type="match status" value="1"/>
</dbReference>
<name>M1Y287_NATM8</name>
<dbReference type="SUPFAM" id="SSF55729">
    <property type="entry name" value="Acyl-CoA N-acyltransferases (Nat)"/>
    <property type="match status" value="1"/>
</dbReference>
<dbReference type="STRING" id="268739.Nmlp_2428"/>
<sequence length="181" mass="19594">MVADAPDDLGPDPDRNFTPPGDVTISSAGTDDADRLADLWVDLAADQRRHSSHLEAEANREVIHETMLRHAVTDTVFSARRGGTVVGFVTFGVESGRYEQDVTRGTIHNVYVEPSDRGEGIGSALLAAAERELVSLGVGVVTLEAMARNDAARSFYARHGYTPHRIELEKPINDDPLSNDG</sequence>
<dbReference type="InterPro" id="IPR000182">
    <property type="entry name" value="GNAT_dom"/>
</dbReference>
<evidence type="ECO:0000313" key="5">
    <source>
        <dbReference type="EMBL" id="CCQ36595.1"/>
    </source>
</evidence>
<feature type="compositionally biased region" description="Acidic residues" evidence="3">
    <location>
        <begin position="1"/>
        <end position="11"/>
    </location>
</feature>
<keyword evidence="6" id="KW-1185">Reference proteome</keyword>
<evidence type="ECO:0000313" key="6">
    <source>
        <dbReference type="Proteomes" id="UP000011867"/>
    </source>
</evidence>
<evidence type="ECO:0000256" key="1">
    <source>
        <dbReference type="ARBA" id="ARBA00022679"/>
    </source>
</evidence>
<protein>
    <submittedName>
        <fullName evidence="5">GNAT family acetyltransferase</fullName>
        <ecNumber evidence="5">2.3.1.-</ecNumber>
    </submittedName>
</protein>
<dbReference type="AlphaFoldDB" id="M1Y287"/>
<dbReference type="GO" id="GO:0016747">
    <property type="term" value="F:acyltransferase activity, transferring groups other than amino-acyl groups"/>
    <property type="evidence" value="ECO:0007669"/>
    <property type="project" value="InterPro"/>
</dbReference>
<dbReference type="HOGENOM" id="CLU_105299_0_0_2"/>
<keyword evidence="2 5" id="KW-0012">Acyltransferase</keyword>
<gene>
    <name evidence="5" type="ordered locus">Nmlp_2428</name>
</gene>
<feature type="region of interest" description="Disordered" evidence="3">
    <location>
        <begin position="1"/>
        <end position="29"/>
    </location>
</feature>
<dbReference type="KEGG" id="nmo:Nmlp_2428"/>
<dbReference type="PANTHER" id="PTHR43877">
    <property type="entry name" value="AMINOALKYLPHOSPHONATE N-ACETYLTRANSFERASE-RELATED-RELATED"/>
    <property type="match status" value="1"/>
</dbReference>
<reference evidence="5 6" key="1">
    <citation type="journal article" date="2013" name="Genome Announc.">
        <title>Genome of the haloarchaeon Natronomonas moolapensis, a neutrophilic member of a previously haloalkaliphilic genus.</title>
        <authorList>
            <person name="Dyall-Smith M.L."/>
            <person name="Pfeiffer F."/>
            <person name="Oberwinkler T."/>
            <person name="Klee K."/>
            <person name="Rampp M."/>
            <person name="Palm P."/>
            <person name="Gross K."/>
            <person name="Schuster S.C."/>
            <person name="Oesterhelt D."/>
        </authorList>
    </citation>
    <scope>NUCLEOTIDE SEQUENCE [LARGE SCALE GENOMIC DNA]</scope>
    <source>
        <strain evidence="6">DSM 18674 / JCM 14361 / 8.8.11</strain>
    </source>
</reference>
<evidence type="ECO:0000256" key="2">
    <source>
        <dbReference type="ARBA" id="ARBA00023315"/>
    </source>
</evidence>
<dbReference type="EC" id="2.3.1.-" evidence="5"/>
<dbReference type="Gene3D" id="3.40.630.30">
    <property type="match status" value="1"/>
</dbReference>
<keyword evidence="1 5" id="KW-0808">Transferase</keyword>
<dbReference type="InterPro" id="IPR050832">
    <property type="entry name" value="Bact_Acetyltransf"/>
</dbReference>
<evidence type="ECO:0000259" key="4">
    <source>
        <dbReference type="PROSITE" id="PS51186"/>
    </source>
</evidence>